<dbReference type="CDD" id="cd00009">
    <property type="entry name" value="AAA"/>
    <property type="match status" value="1"/>
</dbReference>
<dbReference type="PANTHER" id="PTHR32071">
    <property type="entry name" value="TRANSCRIPTIONAL REGULATORY PROTEIN"/>
    <property type="match status" value="1"/>
</dbReference>
<dbReference type="InterPro" id="IPR002078">
    <property type="entry name" value="Sigma_54_int"/>
</dbReference>
<keyword evidence="5" id="KW-0804">Transcription</keyword>
<keyword evidence="8" id="KW-1185">Reference proteome</keyword>
<dbReference type="Pfam" id="PF02954">
    <property type="entry name" value="HTH_8"/>
    <property type="match status" value="1"/>
</dbReference>
<evidence type="ECO:0000313" key="8">
    <source>
        <dbReference type="Proteomes" id="UP000256838"/>
    </source>
</evidence>
<name>A0A3D8K1Q9_9BURK</name>
<evidence type="ECO:0000256" key="2">
    <source>
        <dbReference type="ARBA" id="ARBA00022840"/>
    </source>
</evidence>
<dbReference type="Gene3D" id="1.10.8.60">
    <property type="match status" value="1"/>
</dbReference>
<evidence type="ECO:0000259" key="6">
    <source>
        <dbReference type="PROSITE" id="PS50045"/>
    </source>
</evidence>
<dbReference type="OrthoDB" id="9761705at2"/>
<dbReference type="InterPro" id="IPR009057">
    <property type="entry name" value="Homeodomain-like_sf"/>
</dbReference>
<feature type="domain" description="Sigma-54 factor interaction" evidence="6">
    <location>
        <begin position="135"/>
        <end position="367"/>
    </location>
</feature>
<dbReference type="PROSITE" id="PS00675">
    <property type="entry name" value="SIGMA54_INTERACT_1"/>
    <property type="match status" value="1"/>
</dbReference>
<sequence>MKGSEKIGALDIYVLESGAELVERVRRCFNRVDVNVIPIDDLTNSPVPSALRVSVAVISMCAVGGSAAMLDECQRASVMPVIWVGESEPSYEHAAHTHLHVLPLGFSSTALRAMVAKLAAQARSPAPDPRATSPFIAHAACMSALLHEIDMFADCDTNVLIHGETGVGKERVAKLLHAKHARRSREAFVAVNCGAIPDGLFESHFFGHAKGAFTGAAGVHRGYFEQADEGTLFLDEIGDLPLHQQVKLLRVLEDGAVTRVGSTASIKVNLRVLAATNKDLPRLVAGGSFRADLYYRLAVIEVHVPSLQERGAADKIGIFRSVIGTVFGEELLATLPDMPPWLIDAISKMRFPGNVRELRNLAERIGVTVRQMRAWDPQRLQVLLAHARRTQAALSERSPGIARWDMADRTRVLDALATNGWRRQETAQYLGISRKVLWEKMRKYEISDTERMSA</sequence>
<dbReference type="Pfam" id="PF00158">
    <property type="entry name" value="Sigma54_activat"/>
    <property type="match status" value="1"/>
</dbReference>
<dbReference type="GO" id="GO:0006355">
    <property type="term" value="P:regulation of DNA-templated transcription"/>
    <property type="evidence" value="ECO:0007669"/>
    <property type="project" value="InterPro"/>
</dbReference>
<keyword evidence="2" id="KW-0067">ATP-binding</keyword>
<evidence type="ECO:0000313" key="7">
    <source>
        <dbReference type="EMBL" id="RDU99397.1"/>
    </source>
</evidence>
<dbReference type="InterPro" id="IPR003593">
    <property type="entry name" value="AAA+_ATPase"/>
</dbReference>
<dbReference type="FunFam" id="3.40.50.300:FF:000006">
    <property type="entry name" value="DNA-binding transcriptional regulator NtrC"/>
    <property type="match status" value="1"/>
</dbReference>
<dbReference type="PROSITE" id="PS00688">
    <property type="entry name" value="SIGMA54_INTERACT_3"/>
    <property type="match status" value="1"/>
</dbReference>
<evidence type="ECO:0000256" key="4">
    <source>
        <dbReference type="ARBA" id="ARBA00023125"/>
    </source>
</evidence>
<dbReference type="InterPro" id="IPR025943">
    <property type="entry name" value="Sigma_54_int_dom_ATP-bd_2"/>
</dbReference>
<evidence type="ECO:0000256" key="5">
    <source>
        <dbReference type="ARBA" id="ARBA00023163"/>
    </source>
</evidence>
<dbReference type="EMBL" id="QRGA01000005">
    <property type="protein sequence ID" value="RDU99397.1"/>
    <property type="molecule type" value="Genomic_DNA"/>
</dbReference>
<dbReference type="RefSeq" id="WP_115533082.1">
    <property type="nucleotide sequence ID" value="NZ_QRGA01000005.1"/>
</dbReference>
<gene>
    <name evidence="7" type="ORF">DWV00_08205</name>
</gene>
<keyword evidence="3" id="KW-0805">Transcription regulation</keyword>
<dbReference type="PROSITE" id="PS00676">
    <property type="entry name" value="SIGMA54_INTERACT_2"/>
    <property type="match status" value="1"/>
</dbReference>
<dbReference type="InterPro" id="IPR027417">
    <property type="entry name" value="P-loop_NTPase"/>
</dbReference>
<dbReference type="InterPro" id="IPR002197">
    <property type="entry name" value="HTH_Fis"/>
</dbReference>
<dbReference type="AlphaFoldDB" id="A0A3D8K1Q9"/>
<proteinExistence type="predicted"/>
<dbReference type="InterPro" id="IPR025662">
    <property type="entry name" value="Sigma_54_int_dom_ATP-bd_1"/>
</dbReference>
<dbReference type="PROSITE" id="PS50045">
    <property type="entry name" value="SIGMA54_INTERACT_4"/>
    <property type="match status" value="1"/>
</dbReference>
<dbReference type="SUPFAM" id="SSF52540">
    <property type="entry name" value="P-loop containing nucleoside triphosphate hydrolases"/>
    <property type="match status" value="1"/>
</dbReference>
<reference evidence="7 8" key="1">
    <citation type="submission" date="2018-08" db="EMBL/GenBank/DDBJ databases">
        <title>Paraburkholderia sp. DHOM06 isolated from forest soil.</title>
        <authorList>
            <person name="Gao Z.-H."/>
            <person name="Qiu L.-H."/>
        </authorList>
    </citation>
    <scope>NUCLEOTIDE SEQUENCE [LARGE SCALE GENOMIC DNA]</scope>
    <source>
        <strain evidence="7 8">DHOM06</strain>
    </source>
</reference>
<dbReference type="GO" id="GO:0043565">
    <property type="term" value="F:sequence-specific DNA binding"/>
    <property type="evidence" value="ECO:0007669"/>
    <property type="project" value="InterPro"/>
</dbReference>
<dbReference type="PRINTS" id="PR01590">
    <property type="entry name" value="HTHFIS"/>
</dbReference>
<comment type="caution">
    <text evidence="7">The sequence shown here is derived from an EMBL/GenBank/DDBJ whole genome shotgun (WGS) entry which is preliminary data.</text>
</comment>
<accession>A0A3D8K1Q9</accession>
<evidence type="ECO:0000256" key="1">
    <source>
        <dbReference type="ARBA" id="ARBA00022741"/>
    </source>
</evidence>
<dbReference type="SMART" id="SM00382">
    <property type="entry name" value="AAA"/>
    <property type="match status" value="1"/>
</dbReference>
<dbReference type="Gene3D" id="1.10.10.60">
    <property type="entry name" value="Homeodomain-like"/>
    <property type="match status" value="1"/>
</dbReference>
<dbReference type="GO" id="GO:0005524">
    <property type="term" value="F:ATP binding"/>
    <property type="evidence" value="ECO:0007669"/>
    <property type="project" value="UniProtKB-KW"/>
</dbReference>
<protein>
    <submittedName>
        <fullName evidence="7">Sigma-54-dependent Fis family transcriptional regulator</fullName>
    </submittedName>
</protein>
<dbReference type="Gene3D" id="3.40.50.300">
    <property type="entry name" value="P-loop containing nucleotide triphosphate hydrolases"/>
    <property type="match status" value="1"/>
</dbReference>
<evidence type="ECO:0000256" key="3">
    <source>
        <dbReference type="ARBA" id="ARBA00023015"/>
    </source>
</evidence>
<dbReference type="Proteomes" id="UP000256838">
    <property type="component" value="Unassembled WGS sequence"/>
</dbReference>
<keyword evidence="4" id="KW-0238">DNA-binding</keyword>
<keyword evidence="1" id="KW-0547">Nucleotide-binding</keyword>
<dbReference type="SUPFAM" id="SSF46689">
    <property type="entry name" value="Homeodomain-like"/>
    <property type="match status" value="1"/>
</dbReference>
<organism evidence="7 8">
    <name type="scientific">Trinickia dinghuensis</name>
    <dbReference type="NCBI Taxonomy" id="2291023"/>
    <lineage>
        <taxon>Bacteria</taxon>
        <taxon>Pseudomonadati</taxon>
        <taxon>Pseudomonadota</taxon>
        <taxon>Betaproteobacteria</taxon>
        <taxon>Burkholderiales</taxon>
        <taxon>Burkholderiaceae</taxon>
        <taxon>Trinickia</taxon>
    </lineage>
</organism>
<dbReference type="InterPro" id="IPR025944">
    <property type="entry name" value="Sigma_54_int_dom_CS"/>
</dbReference>